<organism evidence="1">
    <name type="scientific">bioreactor metagenome</name>
    <dbReference type="NCBI Taxonomy" id="1076179"/>
    <lineage>
        <taxon>unclassified sequences</taxon>
        <taxon>metagenomes</taxon>
        <taxon>ecological metagenomes</taxon>
    </lineage>
</organism>
<protein>
    <submittedName>
        <fullName evidence="1">Uncharacterized protein</fullName>
    </submittedName>
</protein>
<gene>
    <name evidence="1" type="ORF">SDC9_15360</name>
</gene>
<sequence length="131" mass="14472">MTEVIPVRIMLKMMACQTLFTLKPGISSDIRSVSNVISVNRINPKKIIFIGIFNLRKILLVLVISNASATAAASAARKVSELIPGRINAVTITEMVVSKSLTGNFMPYVRMIDETNIMNNLLFSSILIKIY</sequence>
<evidence type="ECO:0000313" key="1">
    <source>
        <dbReference type="EMBL" id="MPL69613.1"/>
    </source>
</evidence>
<accession>A0A644TRP0</accession>
<dbReference type="AlphaFoldDB" id="A0A644TRP0"/>
<name>A0A644TRP0_9ZZZZ</name>
<dbReference type="EMBL" id="VSSQ01000048">
    <property type="protein sequence ID" value="MPL69613.1"/>
    <property type="molecule type" value="Genomic_DNA"/>
</dbReference>
<proteinExistence type="predicted"/>
<comment type="caution">
    <text evidence="1">The sequence shown here is derived from an EMBL/GenBank/DDBJ whole genome shotgun (WGS) entry which is preliminary data.</text>
</comment>
<reference evidence="1" key="1">
    <citation type="submission" date="2019-08" db="EMBL/GenBank/DDBJ databases">
        <authorList>
            <person name="Kucharzyk K."/>
            <person name="Murdoch R.W."/>
            <person name="Higgins S."/>
            <person name="Loffler F."/>
        </authorList>
    </citation>
    <scope>NUCLEOTIDE SEQUENCE</scope>
</reference>